<sequence>MALLLPGWMATTACSLPSGGSFPDLLAFLFLSPCPQRALLGAVDLVFVVASLVFLARPRGGGGGGAGDGPEREALLPKPRASGRPFRVAVALGASGVFAAASAILLALALFLLPNTEWRAWESAFLAVHFVAHAVAAWTVALRRGAAGGALPLQLRVFWVVTALVGALFSASAVGYASDSLAADDVPPVWPAHRAEASYARFVSNWPAQGSRYPVGVALWLSFWPRVLLTAGLGLVRLAAMYVGPSLINHFVDFISHGGTTWEGLRLVAILVAGKAVQTLASHHYNFQGQLLGMRIRGALLTALYRKSLRLSTGARRAHGSGAIVNYMQVDAGTVSYAMHGLHGLWLMPLQIVVALVLLYAYLGPSVLMTLAVITAVTVITAFANKLNLAYQLKFLGVRDSRIKAITEMLNHMRVIKLQAWEEKFGGKVRELRQTEMGWLTKIVLFMCANNVVFSSGPLAMTVLVFGTYLATGGELDAGKVFTATAFFSMLEGPMHNFPQTIVMCMQAFVSLGRLNKFLSDAEIDNTAVERIDSSAGDAAAVKVQNGVFAWDVPVDGAEDARQGHGTENGREEGPEMEMVLKGIEVEVRKGELAAVVGTVGSGKSSLLSCIMGEMHKVSGTVSICGSTACVAQTAWIQNGTIQENILFGQPMHSERYREVIHACCLEKDLEMMEFGDKTEIGERGINLSGGQKQRIQLARAVYQDCDIYLLDDIFSAVDAHTGSAIFKECLKGILKKKTVLLVTHQVDFLKNVDTVFVMKDGVVIQSGSYNQLLTSCSDFSVLVTAHHSSMEVPGAAEQVSHDQTTEYSQDTTIPAKSPVKSNSSNENGGTSVAPSKEAGSSKLIEEEEKESGRVSWQVYKLYITEAWGWWGVLVILAVSVLSEGSSMASNYWLSYETSGGTIFDTSVFLGVYVSIVAASIVCDAISTLFVTFLGFKSAQVFFNKMFDSILRAPMSFFDTTPSGRILSRASADQMKIDTALVFYVGFATSMCISVVSSIAVTCQVAWPSVIAVLPLVLLNIWYRNCYIATSRELTRLQGVTRAPVIDHFSETFLGAPTVRCFGKEDEFYQINLDRINSNLRMSFHNYGANEWLGFRLELIGTLLLSITAFLMISLPSNFIKKEFVGMSLSYGLSLNSLVYYTISMTCMIENDMVAVERVNQYSTLPSEAAWEVADCLPSPNWPRRGDIDVKDLKVRYRSNTPLILKGITISINSGEKIGVVGRTGSGKSTLVQALFRLVEPVEGHIIVDGVDIGTLGLHDLRSRFGVIPQEPVLFEGTIRSNIDPIGRYSEDEIWQALERCQLKDIVAAKPEKLDALVADMGENWSVGQKQLLCFGRVILKRSRILFMDEATASVDCQTDATIQRIIREEFTDCTIISIAHRIPTVMDSDRVLVLDAGLVKEFDEPSKLMGRPSLFRAMRVVLGGAVDLAFLLAVVFVAVRARLSRSRRGGIANGDGDGDHAEEEPLLAKPSVVAAVPPPPPRGGLRHAVALAASVFLAAASLVLLVLAVVLLPRTAWLAAECAFLVAQFVAHLAAVGVVVAEKAAARSHPVHLRLFWVGTAALAALFSGSAAARYAAREPILPDDAVAFAGLVMSLPLLYFSVTGSTGLGGAAIPDGEDRSCVPGHAAAATSYATASWLSLATFSWINPLISKGSRAALAADDVPPVAPDDTAEATYALFVSNWPAPPAPGTKAGHPVVTALLRSFWPQFLLTAMLGLAHLSVMYIGPSLVDRFVNFVRRGGELTEGLQLVVVLLAGKAAEALASHHYEFQGQKLGMRIHAALLAAVYRKSLRLSTGARRAHGAGAIVNYMEVDAEEVANVTHELHNLWLMPLEIAVALTLLYTHLGPAVLTAVAAIAVVTVVVALANRRNLEYQFKFLGKRDERMKAITELLNYMRVIKLQGWEETFGGKIRELRDAELGWLAKSMYFMCANTVVLWSGPLAMTVLVFGTCVLTGVMLDAGKVFTATAFFHMLDGPMQSFPEAIASVTQATVSLGRLDRYLLDVELDDTTVERVDDAGINPDGVVVEVRDGVFAWDVRGKKENEEGDDNDDDEGGEEEEKDVEETPVLETVLKGINIEVRRGELAAVVGTVGSGKSSLLSCIMGEMDKVSGKVRVCGSTAYVAQTAWIQNGTIQENILFGQPMDADRYKEVLRSCSLEKDLEMMEFGDQTEIGERGINLSGGQKQRIQLARAVYQNCDIYLLDDVFSAVDAHTGSSIFKECLRGMLKGKTILLVMRDGMIVQSGKYDELLDAGSDFLALVAAHDSSMELVDQSRQVVKTEYSQPKAVARIPSLRSRSIGKGEKVLVAPDIEAATSKIIREEERESGQVSWRVYKLYMTEAWGWWGVVGMLAFAIVWQVTEMASDYWLSYETSGSIPFNPSLFIGVYVAIAAVSIILQVIKSLLETILGLQTAQIFFKKMFDSILHAPMSFFDTTPSGRILSRASSDQTTIDIVLSFFVGLTISMYISVLSTIIVTCQVAWPSIIAVIPLVLLNIWYRNRYLATSRELTRLEGVTKAPVIDHFSETVLGATTIRCFKKDKEFFQENLDRINSSLRMYFHNYAANEWLGFRLELIGTLRVNQFSTLPSEAVWKIEDHLPSPNWPTHGDIDIDDLKVRYRPNTPLILKGITVSISGGEKIGVVGRTGSGKSTLIQALFRLVEPVQGKMIIDGIDICTLGLHDLRSRFGIIPQEPVLFEGTIRSNIDPIGQYSDAEIWRALEGCQLKDVVASKPQKLDALVADSGENWSVGQRQLLCLGRVIMKRTRILFMDEATASVDSQTDATIQKITRQEFSSCTIISIAHRIPTVMDCDRVLVLDAGLVKEFDSPSRLIEQPSLFGAMVEEYANRSSNLWVGLRSLAGT</sequence>
<dbReference type="CDD" id="cd03244">
    <property type="entry name" value="ABCC_MRP_domain2"/>
    <property type="match status" value="2"/>
</dbReference>
<evidence type="ECO:0000256" key="5">
    <source>
        <dbReference type="ARBA" id="ARBA00022737"/>
    </source>
</evidence>
<feature type="compositionally biased region" description="Acidic residues" evidence="16">
    <location>
        <begin position="2046"/>
        <end position="2066"/>
    </location>
</feature>
<evidence type="ECO:0000256" key="4">
    <source>
        <dbReference type="ARBA" id="ARBA00022692"/>
    </source>
</evidence>
<feature type="region of interest" description="Disordered" evidence="16">
    <location>
        <begin position="2041"/>
        <end position="2066"/>
    </location>
</feature>
<evidence type="ECO:0000256" key="11">
    <source>
        <dbReference type="ARBA" id="ARBA00057614"/>
    </source>
</evidence>
<keyword evidence="3" id="KW-0813">Transport</keyword>
<feature type="transmembrane region" description="Helical" evidence="17">
    <location>
        <begin position="1711"/>
        <end position="1732"/>
    </location>
</feature>
<feature type="transmembrane region" description="Helical" evidence="17">
    <location>
        <begin position="1947"/>
        <end position="1972"/>
    </location>
</feature>
<feature type="domain" description="ABC transporter" evidence="18">
    <location>
        <begin position="542"/>
        <end position="786"/>
    </location>
</feature>
<dbReference type="Pfam" id="PF00005">
    <property type="entry name" value="ABC_tran"/>
    <property type="match status" value="4"/>
</dbReference>
<evidence type="ECO:0000256" key="3">
    <source>
        <dbReference type="ARBA" id="ARBA00022448"/>
    </source>
</evidence>
<comment type="similarity">
    <text evidence="2">Belongs to the ABC transporter superfamily. ABCC family. Conjugate transporter (TC 3.A.1.208) subfamily.</text>
</comment>
<feature type="domain" description="ABC transmembrane type-1" evidence="19">
    <location>
        <begin position="228"/>
        <end position="507"/>
    </location>
</feature>
<keyword evidence="10 17" id="KW-0472">Membrane</keyword>
<dbReference type="FunFam" id="3.40.50.300:FF:001848">
    <property type="entry name" value="ABC transporter C family member 4"/>
    <property type="match status" value="1"/>
</dbReference>
<dbReference type="FunFam" id="3.40.50.300:FF:000997">
    <property type="entry name" value="Multidrug resistance-associated protein 1"/>
    <property type="match status" value="1"/>
</dbReference>
<dbReference type="SMART" id="SM00382">
    <property type="entry name" value="AAA"/>
    <property type="match status" value="4"/>
</dbReference>
<evidence type="ECO:0000256" key="17">
    <source>
        <dbReference type="SAM" id="Phobius"/>
    </source>
</evidence>
<feature type="domain" description="ABC transporter" evidence="18">
    <location>
        <begin position="1188"/>
        <end position="1422"/>
    </location>
</feature>
<evidence type="ECO:0000256" key="16">
    <source>
        <dbReference type="SAM" id="MobiDB-lite"/>
    </source>
</evidence>
<dbReference type="InterPro" id="IPR003593">
    <property type="entry name" value="AAA+_ATPase"/>
</dbReference>
<dbReference type="GO" id="GO:0016020">
    <property type="term" value="C:membrane"/>
    <property type="evidence" value="ECO:0007669"/>
    <property type="project" value="UniProtKB-SubCell"/>
</dbReference>
<feature type="region of interest" description="Disordered" evidence="16">
    <location>
        <begin position="794"/>
        <end position="845"/>
    </location>
</feature>
<feature type="transmembrane region" description="Helical" evidence="17">
    <location>
        <begin position="1554"/>
        <end position="1578"/>
    </location>
</feature>
<feature type="transmembrane region" description="Helical" evidence="17">
    <location>
        <begin position="1489"/>
        <end position="1512"/>
    </location>
</feature>
<evidence type="ECO:0000256" key="14">
    <source>
        <dbReference type="ARBA" id="ARBA00079144"/>
    </source>
</evidence>
<dbReference type="GO" id="GO:0140359">
    <property type="term" value="F:ABC-type transporter activity"/>
    <property type="evidence" value="ECO:0007669"/>
    <property type="project" value="InterPro"/>
</dbReference>
<dbReference type="PaxDb" id="65489-OBART04G04230.1"/>
<evidence type="ECO:0000256" key="15">
    <source>
        <dbReference type="ARBA" id="ARBA00082971"/>
    </source>
</evidence>
<dbReference type="HOGENOM" id="CLU_228044_0_0_1"/>
<dbReference type="InterPro" id="IPR044726">
    <property type="entry name" value="ABCC_6TM_D2"/>
</dbReference>
<evidence type="ECO:0000256" key="10">
    <source>
        <dbReference type="ARBA" id="ARBA00023136"/>
    </source>
</evidence>
<feature type="domain" description="ABC transporter" evidence="18">
    <location>
        <begin position="2059"/>
        <end position="2291"/>
    </location>
</feature>
<name>A0A0D3FT15_9ORYZ</name>
<keyword evidence="9 17" id="KW-1133">Transmembrane helix</keyword>
<keyword evidence="5" id="KW-0677">Repeat</keyword>
<dbReference type="STRING" id="65489.A0A0D3FT15"/>
<dbReference type="InterPro" id="IPR036640">
    <property type="entry name" value="ABC1_TM_sf"/>
</dbReference>
<feature type="transmembrane region" description="Helical" evidence="17">
    <location>
        <begin position="1850"/>
        <end position="1868"/>
    </location>
</feature>
<comment type="function">
    <text evidence="11">ABC transporter that may affect phytic acid transport and compartmentalization. May function directly or indirectly in removing phytic acid from the cytosol or in vesicle trafficking. Required for phytic acid accumulation in developing seeds. Phytic acid is the primary storage form of phosphorus in cereal grains and other plant seeds.</text>
</comment>
<dbReference type="CDD" id="cd03250">
    <property type="entry name" value="ABCC_MRP_domain1"/>
    <property type="match status" value="2"/>
</dbReference>
<feature type="transmembrane region" description="Helical" evidence="17">
    <location>
        <begin position="1518"/>
        <end position="1542"/>
    </location>
</feature>
<dbReference type="SUPFAM" id="SSF90123">
    <property type="entry name" value="ABC transporter transmembrane region"/>
    <property type="match status" value="4"/>
</dbReference>
<dbReference type="InterPro" id="IPR017871">
    <property type="entry name" value="ABC_transporter-like_CS"/>
</dbReference>
<keyword evidence="21" id="KW-1185">Reference proteome</keyword>
<dbReference type="EnsemblPlants" id="OBART04G04230.1">
    <property type="protein sequence ID" value="OBART04G04230.1"/>
    <property type="gene ID" value="OBART04G04230"/>
</dbReference>
<evidence type="ECO:0000259" key="19">
    <source>
        <dbReference type="PROSITE" id="PS50929"/>
    </source>
</evidence>
<feature type="domain" description="ABC transmembrane type-1" evidence="19">
    <location>
        <begin position="870"/>
        <end position="1158"/>
    </location>
</feature>
<dbReference type="FunFam" id="3.40.50.300:FF:000169">
    <property type="entry name" value="ABC transporter C family member 3"/>
    <property type="match status" value="2"/>
</dbReference>
<evidence type="ECO:0000313" key="20">
    <source>
        <dbReference type="EnsemblPlants" id="OBART04G04230.1"/>
    </source>
</evidence>
<organism evidence="20">
    <name type="scientific">Oryza barthii</name>
    <dbReference type="NCBI Taxonomy" id="65489"/>
    <lineage>
        <taxon>Eukaryota</taxon>
        <taxon>Viridiplantae</taxon>
        <taxon>Streptophyta</taxon>
        <taxon>Embryophyta</taxon>
        <taxon>Tracheophyta</taxon>
        <taxon>Spermatophyta</taxon>
        <taxon>Magnoliopsida</taxon>
        <taxon>Liliopsida</taxon>
        <taxon>Poales</taxon>
        <taxon>Poaceae</taxon>
        <taxon>BOP clade</taxon>
        <taxon>Oryzoideae</taxon>
        <taxon>Oryzeae</taxon>
        <taxon>Oryzinae</taxon>
        <taxon>Oryza</taxon>
    </lineage>
</organism>
<keyword evidence="8" id="KW-1278">Translocase</keyword>
<evidence type="ECO:0000256" key="13">
    <source>
        <dbReference type="ARBA" id="ARBA00075361"/>
    </source>
</evidence>
<feature type="domain" description="ABC transmembrane type-1" evidence="19">
    <location>
        <begin position="1712"/>
        <end position="1991"/>
    </location>
</feature>
<evidence type="ECO:0000256" key="1">
    <source>
        <dbReference type="ARBA" id="ARBA00004141"/>
    </source>
</evidence>
<dbReference type="Gene3D" id="1.20.1560.10">
    <property type="entry name" value="ABC transporter type 1, transmembrane domain"/>
    <property type="match status" value="4"/>
</dbReference>
<feature type="domain" description="ABC transporter" evidence="18">
    <location>
        <begin position="2609"/>
        <end position="2843"/>
    </location>
</feature>
<dbReference type="Pfam" id="PF00664">
    <property type="entry name" value="ABC_membrane"/>
    <property type="match status" value="4"/>
</dbReference>
<dbReference type="PROSITE" id="PS00211">
    <property type="entry name" value="ABC_TRANSPORTER_1"/>
    <property type="match status" value="2"/>
</dbReference>
<comment type="subcellular location">
    <subcellularLocation>
        <location evidence="1">Membrane</location>
        <topology evidence="1">Multi-pass membrane protein</topology>
    </subcellularLocation>
</comment>
<feature type="domain" description="ABC transmembrane type-1" evidence="19">
    <location>
        <begin position="2349"/>
        <end position="2578"/>
    </location>
</feature>
<feature type="transmembrane region" description="Helical" evidence="17">
    <location>
        <begin position="88"/>
        <end position="112"/>
    </location>
</feature>
<feature type="transmembrane region" description="Helical" evidence="17">
    <location>
        <begin position="39"/>
        <end position="56"/>
    </location>
</feature>
<dbReference type="PROSITE" id="PS50929">
    <property type="entry name" value="ABC_TM1F"/>
    <property type="match status" value="4"/>
</dbReference>
<accession>A0A0D3FT15</accession>
<feature type="transmembrane region" description="Helical" evidence="17">
    <location>
        <begin position="124"/>
        <end position="143"/>
    </location>
</feature>
<evidence type="ECO:0000259" key="18">
    <source>
        <dbReference type="PROSITE" id="PS50893"/>
    </source>
</evidence>
<feature type="transmembrane region" description="Helical" evidence="17">
    <location>
        <begin position="223"/>
        <end position="243"/>
    </location>
</feature>
<evidence type="ECO:0000256" key="6">
    <source>
        <dbReference type="ARBA" id="ARBA00022741"/>
    </source>
</evidence>
<dbReference type="CDD" id="cd18580">
    <property type="entry name" value="ABC_6TM_ABCC_D2"/>
    <property type="match status" value="2"/>
</dbReference>
<reference evidence="20" key="2">
    <citation type="submission" date="2015-03" db="UniProtKB">
        <authorList>
            <consortium name="EnsemblPlants"/>
        </authorList>
    </citation>
    <scope>IDENTIFICATION</scope>
</reference>
<evidence type="ECO:0000313" key="21">
    <source>
        <dbReference type="Proteomes" id="UP000026960"/>
    </source>
</evidence>
<dbReference type="InterPro" id="IPR011527">
    <property type="entry name" value="ABC1_TM_dom"/>
</dbReference>
<feature type="transmembrane region" description="Helical" evidence="17">
    <location>
        <begin position="1627"/>
        <end position="1648"/>
    </location>
</feature>
<reference evidence="20" key="1">
    <citation type="journal article" date="2009" name="Rice">
        <title>De Novo Next Generation Sequencing of Plant Genomes.</title>
        <authorList>
            <person name="Rounsley S."/>
            <person name="Marri P.R."/>
            <person name="Yu Y."/>
            <person name="He R."/>
            <person name="Sisneros N."/>
            <person name="Goicoechea J.L."/>
            <person name="Lee S.J."/>
            <person name="Angelova A."/>
            <person name="Kudrna D."/>
            <person name="Luo M."/>
            <person name="Affourtit J."/>
            <person name="Desany B."/>
            <person name="Knight J."/>
            <person name="Niazi F."/>
            <person name="Egholm M."/>
            <person name="Wing R.A."/>
        </authorList>
    </citation>
    <scope>NUCLEOTIDE SEQUENCE [LARGE SCALE GENOMIC DNA]</scope>
    <source>
        <strain evidence="20">cv. IRGC 105608</strain>
    </source>
</reference>
<dbReference type="GO" id="GO:0016887">
    <property type="term" value="F:ATP hydrolysis activity"/>
    <property type="evidence" value="ECO:0007669"/>
    <property type="project" value="InterPro"/>
</dbReference>
<evidence type="ECO:0000256" key="9">
    <source>
        <dbReference type="ARBA" id="ARBA00022989"/>
    </source>
</evidence>
<dbReference type="GO" id="GO:0005524">
    <property type="term" value="F:ATP binding"/>
    <property type="evidence" value="ECO:0007669"/>
    <property type="project" value="UniProtKB-KW"/>
</dbReference>
<dbReference type="PANTHER" id="PTHR24223:SF230">
    <property type="entry name" value="OS04G0209300 PROTEIN"/>
    <property type="match status" value="1"/>
</dbReference>
<feature type="transmembrane region" description="Helical" evidence="17">
    <location>
        <begin position="369"/>
        <end position="389"/>
    </location>
</feature>
<dbReference type="InterPro" id="IPR027417">
    <property type="entry name" value="P-loop_NTPase"/>
</dbReference>
<feature type="transmembrane region" description="Helical" evidence="17">
    <location>
        <begin position="908"/>
        <end position="936"/>
    </location>
</feature>
<feature type="transmembrane region" description="Helical" evidence="17">
    <location>
        <begin position="345"/>
        <end position="363"/>
    </location>
</feature>
<feature type="compositionally biased region" description="Polar residues" evidence="16">
    <location>
        <begin position="806"/>
        <end position="834"/>
    </location>
</feature>
<dbReference type="CDD" id="cd18579">
    <property type="entry name" value="ABC_6TM_ABCC_D1"/>
    <property type="match status" value="2"/>
</dbReference>
<dbReference type="SUPFAM" id="SSF52540">
    <property type="entry name" value="P-loop containing nucleoside triphosphate hydrolases"/>
    <property type="match status" value="4"/>
</dbReference>
<dbReference type="FunFam" id="1.20.1560.10:FF:000003">
    <property type="entry name" value="ABC transporter C family member 10"/>
    <property type="match status" value="2"/>
</dbReference>
<feature type="transmembrane region" description="Helical" evidence="17">
    <location>
        <begin position="2343"/>
        <end position="2361"/>
    </location>
</feature>
<feature type="transmembrane region" description="Helical" evidence="17">
    <location>
        <begin position="1005"/>
        <end position="1023"/>
    </location>
</feature>
<evidence type="ECO:0000256" key="7">
    <source>
        <dbReference type="ARBA" id="ARBA00022840"/>
    </source>
</evidence>
<keyword evidence="4 17" id="KW-0812">Transmembrane</keyword>
<dbReference type="InterPro" id="IPR050173">
    <property type="entry name" value="ABC_transporter_C-like"/>
</dbReference>
<dbReference type="Gramene" id="OBART04G04230.1">
    <property type="protein sequence ID" value="OBART04G04230.1"/>
    <property type="gene ID" value="OBART04G04230"/>
</dbReference>
<keyword evidence="7" id="KW-0067">ATP-binding</keyword>
<feature type="transmembrane region" description="Helical" evidence="17">
    <location>
        <begin position="1099"/>
        <end position="1120"/>
    </location>
</feature>
<feature type="transmembrane region" description="Helical" evidence="17">
    <location>
        <begin position="1418"/>
        <end position="1440"/>
    </location>
</feature>
<dbReference type="PANTHER" id="PTHR24223">
    <property type="entry name" value="ATP-BINDING CASSETTE SUB-FAMILY C"/>
    <property type="match status" value="1"/>
</dbReference>
<feature type="transmembrane region" description="Helical" evidence="17">
    <location>
        <begin position="981"/>
        <end position="999"/>
    </location>
</feature>
<dbReference type="PROSITE" id="PS50893">
    <property type="entry name" value="ABC_TRANSPORTER_2"/>
    <property type="match status" value="4"/>
</dbReference>
<evidence type="ECO:0000256" key="2">
    <source>
        <dbReference type="ARBA" id="ARBA00009726"/>
    </source>
</evidence>
<feature type="transmembrane region" description="Helical" evidence="17">
    <location>
        <begin position="2454"/>
        <end position="2475"/>
    </location>
</feature>
<dbReference type="FunFam" id="1.20.1560.10:FF:000002">
    <property type="entry name" value="ABC transporter C family member 5"/>
    <property type="match status" value="2"/>
</dbReference>
<dbReference type="InterPro" id="IPR003439">
    <property type="entry name" value="ABC_transporter-like_ATP-bd"/>
</dbReference>
<evidence type="ECO:0000256" key="8">
    <source>
        <dbReference type="ARBA" id="ARBA00022967"/>
    </source>
</evidence>
<feature type="transmembrane region" description="Helical" evidence="17">
    <location>
        <begin position="1590"/>
        <end position="1615"/>
    </location>
</feature>
<keyword evidence="6" id="KW-0547">Nucleotide-binding</keyword>
<dbReference type="Proteomes" id="UP000026960">
    <property type="component" value="Chromosome 4"/>
</dbReference>
<dbReference type="InterPro" id="IPR044746">
    <property type="entry name" value="ABCC_6TM_D1"/>
</dbReference>
<feature type="transmembrane region" description="Helical" evidence="17">
    <location>
        <begin position="2481"/>
        <end position="2498"/>
    </location>
</feature>
<feature type="transmembrane region" description="Helical" evidence="17">
    <location>
        <begin position="155"/>
        <end position="177"/>
    </location>
</feature>
<dbReference type="eggNOG" id="KOG0054">
    <property type="taxonomic scope" value="Eukaryota"/>
</dbReference>
<protein>
    <recommendedName>
        <fullName evidence="12">ABC transporter C family member 13</fullName>
    </recommendedName>
    <alternativeName>
        <fullName evidence="14">Multidrug resistance-associated protein 13</fullName>
    </alternativeName>
    <alternativeName>
        <fullName evidence="15">OsMRP5</fullName>
    </alternativeName>
    <alternativeName>
        <fullName evidence="13">Protein LOW PHYTIC ACID 2</fullName>
    </alternativeName>
</protein>
<evidence type="ECO:0000256" key="12">
    <source>
        <dbReference type="ARBA" id="ARBA00068520"/>
    </source>
</evidence>
<proteinExistence type="inferred from homology"/>
<feature type="transmembrane region" description="Helical" evidence="17">
    <location>
        <begin position="2381"/>
        <end position="2401"/>
    </location>
</feature>
<dbReference type="Gene3D" id="3.40.50.300">
    <property type="entry name" value="P-loop containing nucleotide triphosphate hydrolases"/>
    <property type="match status" value="4"/>
</dbReference>